<dbReference type="AlphaFoldDB" id="A0AAV4QZF6"/>
<gene>
    <name evidence="2" type="ORF">CDAR_225471</name>
</gene>
<evidence type="ECO:0000313" key="2">
    <source>
        <dbReference type="EMBL" id="GIY14159.1"/>
    </source>
</evidence>
<evidence type="ECO:0000256" key="1">
    <source>
        <dbReference type="SAM" id="MobiDB-lite"/>
    </source>
</evidence>
<comment type="caution">
    <text evidence="2">The sequence shown here is derived from an EMBL/GenBank/DDBJ whole genome shotgun (WGS) entry which is preliminary data.</text>
</comment>
<dbReference type="EMBL" id="BPLQ01005331">
    <property type="protein sequence ID" value="GIY14159.1"/>
    <property type="molecule type" value="Genomic_DNA"/>
</dbReference>
<keyword evidence="3" id="KW-1185">Reference proteome</keyword>
<organism evidence="2 3">
    <name type="scientific">Caerostris darwini</name>
    <dbReference type="NCBI Taxonomy" id="1538125"/>
    <lineage>
        <taxon>Eukaryota</taxon>
        <taxon>Metazoa</taxon>
        <taxon>Ecdysozoa</taxon>
        <taxon>Arthropoda</taxon>
        <taxon>Chelicerata</taxon>
        <taxon>Arachnida</taxon>
        <taxon>Araneae</taxon>
        <taxon>Araneomorphae</taxon>
        <taxon>Entelegynae</taxon>
        <taxon>Araneoidea</taxon>
        <taxon>Araneidae</taxon>
        <taxon>Caerostris</taxon>
    </lineage>
</organism>
<sequence length="79" mass="8963">MGRKRCRRNFLVTSLHLKGRVASIDLRGNISAFFEKAICPESSSNETQSTKKLRVKVKRKTPDAQNGVELPHSRPTIDR</sequence>
<proteinExistence type="predicted"/>
<reference evidence="2 3" key="1">
    <citation type="submission" date="2021-06" db="EMBL/GenBank/DDBJ databases">
        <title>Caerostris darwini draft genome.</title>
        <authorList>
            <person name="Kono N."/>
            <person name="Arakawa K."/>
        </authorList>
    </citation>
    <scope>NUCLEOTIDE SEQUENCE [LARGE SCALE GENOMIC DNA]</scope>
</reference>
<dbReference type="Proteomes" id="UP001054837">
    <property type="component" value="Unassembled WGS sequence"/>
</dbReference>
<feature type="region of interest" description="Disordered" evidence="1">
    <location>
        <begin position="41"/>
        <end position="79"/>
    </location>
</feature>
<accession>A0AAV4QZF6</accession>
<name>A0AAV4QZF6_9ARAC</name>
<evidence type="ECO:0000313" key="3">
    <source>
        <dbReference type="Proteomes" id="UP001054837"/>
    </source>
</evidence>
<protein>
    <submittedName>
        <fullName evidence="2">Uncharacterized protein</fullName>
    </submittedName>
</protein>